<dbReference type="PROSITE" id="PS00211">
    <property type="entry name" value="ABC_TRANSPORTER_1"/>
    <property type="match status" value="1"/>
</dbReference>
<dbReference type="AlphaFoldDB" id="A0A2T0R6Q8"/>
<dbReference type="FunFam" id="3.40.50.300:FF:000016">
    <property type="entry name" value="Oligopeptide ABC transporter ATP-binding component"/>
    <property type="match status" value="1"/>
</dbReference>
<name>A0A2T0R6Q8_9ACTN</name>
<evidence type="ECO:0000313" key="8">
    <source>
        <dbReference type="Proteomes" id="UP000238083"/>
    </source>
</evidence>
<dbReference type="GO" id="GO:0016887">
    <property type="term" value="F:ATP hydrolysis activity"/>
    <property type="evidence" value="ECO:0007669"/>
    <property type="project" value="InterPro"/>
</dbReference>
<dbReference type="CDD" id="cd03257">
    <property type="entry name" value="ABC_NikE_OppD_transporters"/>
    <property type="match status" value="1"/>
</dbReference>
<accession>A0A2T0R6Q8</accession>
<dbReference type="EMBL" id="PVZF01000003">
    <property type="protein sequence ID" value="PRY16848.1"/>
    <property type="molecule type" value="Genomic_DNA"/>
</dbReference>
<dbReference type="InterPro" id="IPR017871">
    <property type="entry name" value="ABC_transporter-like_CS"/>
</dbReference>
<protein>
    <submittedName>
        <fullName evidence="7">Peptide/nickel transport system ATP-binding protein</fullName>
    </submittedName>
</protein>
<dbReference type="SMART" id="SM00382">
    <property type="entry name" value="AAA"/>
    <property type="match status" value="1"/>
</dbReference>
<dbReference type="InterPro" id="IPR027417">
    <property type="entry name" value="P-loop_NTPase"/>
</dbReference>
<evidence type="ECO:0000256" key="2">
    <source>
        <dbReference type="ARBA" id="ARBA00022448"/>
    </source>
</evidence>
<keyword evidence="8" id="KW-1185">Reference proteome</keyword>
<dbReference type="Pfam" id="PF00005">
    <property type="entry name" value="ABC_tran"/>
    <property type="match status" value="1"/>
</dbReference>
<dbReference type="InterPro" id="IPR013563">
    <property type="entry name" value="Oligopep_ABC_C"/>
</dbReference>
<evidence type="ECO:0000313" key="7">
    <source>
        <dbReference type="EMBL" id="PRY16848.1"/>
    </source>
</evidence>
<evidence type="ECO:0000256" key="5">
    <source>
        <dbReference type="SAM" id="MobiDB-lite"/>
    </source>
</evidence>
<dbReference type="PANTHER" id="PTHR43776:SF7">
    <property type="entry name" value="D,D-DIPEPTIDE TRANSPORT ATP-BINDING PROTEIN DDPF-RELATED"/>
    <property type="match status" value="1"/>
</dbReference>
<proteinExistence type="inferred from homology"/>
<dbReference type="InterPro" id="IPR003439">
    <property type="entry name" value="ABC_transporter-like_ATP-bd"/>
</dbReference>
<keyword evidence="2" id="KW-0813">Transport</keyword>
<dbReference type="OrthoDB" id="5357528at2"/>
<evidence type="ECO:0000259" key="6">
    <source>
        <dbReference type="PROSITE" id="PS50893"/>
    </source>
</evidence>
<dbReference type="NCBIfam" id="TIGR01727">
    <property type="entry name" value="oligo_HPY"/>
    <property type="match status" value="1"/>
</dbReference>
<feature type="region of interest" description="Disordered" evidence="5">
    <location>
        <begin position="331"/>
        <end position="367"/>
    </location>
</feature>
<dbReference type="InterPro" id="IPR003593">
    <property type="entry name" value="AAA+_ATPase"/>
</dbReference>
<dbReference type="GO" id="GO:0005524">
    <property type="term" value="F:ATP binding"/>
    <property type="evidence" value="ECO:0007669"/>
    <property type="project" value="UniProtKB-KW"/>
</dbReference>
<evidence type="ECO:0000256" key="4">
    <source>
        <dbReference type="ARBA" id="ARBA00022840"/>
    </source>
</evidence>
<keyword evidence="4 7" id="KW-0067">ATP-binding</keyword>
<gene>
    <name evidence="7" type="ORF">CLV37_103280</name>
</gene>
<dbReference type="PANTHER" id="PTHR43776">
    <property type="entry name" value="TRANSPORT ATP-BINDING PROTEIN"/>
    <property type="match status" value="1"/>
</dbReference>
<dbReference type="PROSITE" id="PS50893">
    <property type="entry name" value="ABC_TRANSPORTER_2"/>
    <property type="match status" value="1"/>
</dbReference>
<comment type="caution">
    <text evidence="7">The sequence shown here is derived from an EMBL/GenBank/DDBJ whole genome shotgun (WGS) entry which is preliminary data.</text>
</comment>
<dbReference type="GO" id="GO:0055085">
    <property type="term" value="P:transmembrane transport"/>
    <property type="evidence" value="ECO:0007669"/>
    <property type="project" value="UniProtKB-ARBA"/>
</dbReference>
<evidence type="ECO:0000256" key="1">
    <source>
        <dbReference type="ARBA" id="ARBA00005417"/>
    </source>
</evidence>
<feature type="domain" description="ABC transporter" evidence="6">
    <location>
        <begin position="9"/>
        <end position="261"/>
    </location>
</feature>
<feature type="compositionally biased region" description="Basic and acidic residues" evidence="5">
    <location>
        <begin position="81"/>
        <end position="96"/>
    </location>
</feature>
<dbReference type="GO" id="GO:0015833">
    <property type="term" value="P:peptide transport"/>
    <property type="evidence" value="ECO:0007669"/>
    <property type="project" value="InterPro"/>
</dbReference>
<dbReference type="RefSeq" id="WP_106209116.1">
    <property type="nucleotide sequence ID" value="NZ_PVZF01000003.1"/>
</dbReference>
<reference evidence="7 8" key="1">
    <citation type="submission" date="2018-03" db="EMBL/GenBank/DDBJ databases">
        <title>Genomic Encyclopedia of Archaeal and Bacterial Type Strains, Phase II (KMG-II): from individual species to whole genera.</title>
        <authorList>
            <person name="Goeker M."/>
        </authorList>
    </citation>
    <scope>NUCLEOTIDE SEQUENCE [LARGE SCALE GENOMIC DNA]</scope>
    <source>
        <strain evidence="7 8">DSM 19711</strain>
    </source>
</reference>
<keyword evidence="3" id="KW-0547">Nucleotide-binding</keyword>
<dbReference type="Pfam" id="PF08352">
    <property type="entry name" value="oligo_HPY"/>
    <property type="match status" value="1"/>
</dbReference>
<dbReference type="SUPFAM" id="SSF52540">
    <property type="entry name" value="P-loop containing nucleoside triphosphate hydrolases"/>
    <property type="match status" value="1"/>
</dbReference>
<dbReference type="Proteomes" id="UP000238083">
    <property type="component" value="Unassembled WGS sequence"/>
</dbReference>
<evidence type="ECO:0000256" key="3">
    <source>
        <dbReference type="ARBA" id="ARBA00022741"/>
    </source>
</evidence>
<dbReference type="InterPro" id="IPR050319">
    <property type="entry name" value="ABC_transp_ATP-bind"/>
</dbReference>
<sequence length="367" mass="39671">MNGTTTPVLRAAGITKTYRSRPSLAARVTRTDSRADLRALDGVDLELRRGEVLALVGESGSGKSTLAKVLVGSTSPSAGSLEHDGEPVPASRGKDASRRIQMVFQDPYSSLNPRISVASMLRELLLLHRVVPRSQVRAESVRLLNLVGLEEDALDAYPSQFSGGQRQRLAIARALAVRPDVLIADEPVSALDVSVQATILDLFARLQRDLGLSVLFIAHNLAVVQHLSQRVAVMYLGRIVEVAETGELFANPRHPYTRALVDSIPRMRAGSVNEEFVLEGEPPSPYDVPAGCRFNPRCPYAVDACRSVDPALETVAAGHLSACLRAADLPPFQSSPDPASSIDRADVREELLEELPEEPTHTRSTAP</sequence>
<dbReference type="Gene3D" id="3.40.50.300">
    <property type="entry name" value="P-loop containing nucleotide triphosphate hydrolases"/>
    <property type="match status" value="1"/>
</dbReference>
<organism evidence="7 8">
    <name type="scientific">Kineococcus rhizosphaerae</name>
    <dbReference type="NCBI Taxonomy" id="559628"/>
    <lineage>
        <taxon>Bacteria</taxon>
        <taxon>Bacillati</taxon>
        <taxon>Actinomycetota</taxon>
        <taxon>Actinomycetes</taxon>
        <taxon>Kineosporiales</taxon>
        <taxon>Kineosporiaceae</taxon>
        <taxon>Kineococcus</taxon>
    </lineage>
</organism>
<comment type="similarity">
    <text evidence="1">Belongs to the ABC transporter superfamily.</text>
</comment>
<feature type="region of interest" description="Disordered" evidence="5">
    <location>
        <begin position="75"/>
        <end position="96"/>
    </location>
</feature>